<keyword evidence="2" id="KW-1185">Reference proteome</keyword>
<gene>
    <name evidence="1" type="ORF">JJB97_09610</name>
</gene>
<evidence type="ECO:0000313" key="1">
    <source>
        <dbReference type="EMBL" id="MBK4715585.1"/>
    </source>
</evidence>
<dbReference type="EMBL" id="JAEPBH010000021">
    <property type="protein sequence ID" value="MBK4715585.1"/>
    <property type="molecule type" value="Genomic_DNA"/>
</dbReference>
<sequence>MKGKYKAAVALLLLLILLPLTLMLTVAQWLPTLAGLWLPKGTRIAITSGPRLIHGALQLPDLRYLAGDCELAKVQNAALSHPSRWFLHIDTLRLNPDCISQIPASDAPATAPRTLAQWQAMLPRSWISVDTLSLTSWPQYAGALRLDLTPERQRLDFRGNALNLNAVMNGQALTVKQLSIDVLPGQAPVTLAGDITLPLVPGGLPTQGRVSARFHLPQAPRVADAELVWQGNSGQLLIFSPDDAEPLLDAPWTLTANRIAISDSRWRWPYAGFPLSGRLNIYADDWRNGLDNMQLRARLSVLTQGEAGKGNAVLSFGPGRLSLTNSDMPLRVTGEAKLAQMIFYATLPATLHGALSDLKLRFSPGALLRSRGQVIDSLSIDEVRWPLAGVNVTRRGVVGRLQAILRAHENDMGHFTLHLDGRARHFFPDAGLWTWRYWGDGAFTPMQARWDVKGRGEWRDNTIRLLALSTGFNQLRYAGVAVDAPRIDLSVPLIWQRDEKRPTFTGALTLTARNTRFSGAGSLPPATLNVSLSGRDPTQFNWRGALRAGKIGPVRLQGRWDGVRLRGEAWWPKQTLTVFQPMLPADLKLALKSGAMHAQVAFSAAPGQGLEAGGHGVIRGGSAWLPGSQVNGVDFVLPFRYVGGVWRFGTHGPVRLRIDEIRSQTVARNFRASLQGWYPWSEAQPLLLSDVSVDVLGGVIAMRQLRMPQRDAALLRLQNLSSSELITALKPKQFTLSGRINGALPLWFNHPAWIIKNGWLTNPGPLTLRLDKDMVDAIVRDNMAAGAGMNWLRYVEIAHSWTDINLDNLGQLTMKSSLAGTARVEGKSGDIKLNYSHQENVFTLWRSLRFGDNLQSWLEQNMTLPAPCAGRACKEQ</sequence>
<name>A0A8K0V7H7_9ENTR</name>
<dbReference type="RefSeq" id="WP_238713807.1">
    <property type="nucleotide sequence ID" value="NZ_JAEPBH010000021.1"/>
</dbReference>
<comment type="caution">
    <text evidence="1">The sequence shown here is derived from an EMBL/GenBank/DDBJ whole genome shotgun (WGS) entry which is preliminary data.</text>
</comment>
<dbReference type="InterPro" id="IPR021730">
    <property type="entry name" value="YdbH"/>
</dbReference>
<organism evidence="1 2">
    <name type="scientific">Tenebrionibacter intestinalis</name>
    <dbReference type="NCBI Taxonomy" id="2799638"/>
    <lineage>
        <taxon>Bacteria</taxon>
        <taxon>Pseudomonadati</taxon>
        <taxon>Pseudomonadota</taxon>
        <taxon>Gammaproteobacteria</taxon>
        <taxon>Enterobacterales</taxon>
        <taxon>Enterobacteriaceae</taxon>
        <taxon>Tenebrionibacter/Tenebrionicola group</taxon>
        <taxon>Tenebrionibacter</taxon>
    </lineage>
</organism>
<evidence type="ECO:0000313" key="2">
    <source>
        <dbReference type="Proteomes" id="UP000659047"/>
    </source>
</evidence>
<dbReference type="AlphaFoldDB" id="A0A8K0V7H7"/>
<proteinExistence type="predicted"/>
<accession>A0A8K0V7H7</accession>
<reference evidence="1" key="1">
    <citation type="submission" date="2021-01" db="EMBL/GenBank/DDBJ databases">
        <title>Intestinitalea alba gen. nov., sp. nov., a novel genus of the family Enterobacteriaceae, isolated from the gut of the plastic-eating mealworm Tenebrio molitor L.</title>
        <authorList>
            <person name="Yang Y."/>
        </authorList>
    </citation>
    <scope>NUCLEOTIDE SEQUENCE</scope>
    <source>
        <strain evidence="1">BIT-L3</strain>
    </source>
</reference>
<dbReference type="NCBIfam" id="NF007971">
    <property type="entry name" value="PRK10695.1"/>
    <property type="match status" value="1"/>
</dbReference>
<dbReference type="Proteomes" id="UP000659047">
    <property type="component" value="Unassembled WGS sequence"/>
</dbReference>
<protein>
    <submittedName>
        <fullName evidence="1">YdbH family protein</fullName>
    </submittedName>
</protein>
<dbReference type="Pfam" id="PF11739">
    <property type="entry name" value="YdbH-like"/>
    <property type="match status" value="1"/>
</dbReference>